<dbReference type="Proteomes" id="UP000266234">
    <property type="component" value="Unassembled WGS sequence"/>
</dbReference>
<reference evidence="2 3" key="1">
    <citation type="journal article" date="2018" name="PLoS Pathog.">
        <title>Evolution of structural diversity of trichothecenes, a family of toxins produced by plant pathogenic and entomopathogenic fungi.</title>
        <authorList>
            <person name="Proctor R.H."/>
            <person name="McCormick S.P."/>
            <person name="Kim H.S."/>
            <person name="Cardoza R.E."/>
            <person name="Stanley A.M."/>
            <person name="Lindo L."/>
            <person name="Kelly A."/>
            <person name="Brown D.W."/>
            <person name="Lee T."/>
            <person name="Vaughan M.M."/>
            <person name="Alexander N.J."/>
            <person name="Busman M."/>
            <person name="Gutierrez S."/>
        </authorList>
    </citation>
    <scope>NUCLEOTIDE SEQUENCE [LARGE SCALE GENOMIC DNA]</scope>
    <source>
        <strain evidence="2 3">NRRL 20695</strain>
    </source>
</reference>
<evidence type="ECO:0000256" key="1">
    <source>
        <dbReference type="SAM" id="SignalP"/>
    </source>
</evidence>
<protein>
    <submittedName>
        <fullName evidence="2">Uncharacterized protein</fullName>
    </submittedName>
</protein>
<feature type="chain" id="PRO_5017412589" evidence="1">
    <location>
        <begin position="19"/>
        <end position="126"/>
    </location>
</feature>
<sequence>MMFYKIVSCLLLWRPINGRPVDSVNDVQNGNDSHAEHCDAVDLVGYRFKAIDDILKVANALHFPDPSTYLDSRKVDDILSAWKCYYESIEGLLDKIDGEELAIEDVCVYWMLFVHAHYAAFLCLCF</sequence>
<accession>A0A395SK99</accession>
<evidence type="ECO:0000313" key="2">
    <source>
        <dbReference type="EMBL" id="RGP72605.1"/>
    </source>
</evidence>
<keyword evidence="3" id="KW-1185">Reference proteome</keyword>
<feature type="signal peptide" evidence="1">
    <location>
        <begin position="1"/>
        <end position="18"/>
    </location>
</feature>
<proteinExistence type="predicted"/>
<gene>
    <name evidence="2" type="ORF">FLONG3_6613</name>
</gene>
<dbReference type="EMBL" id="PXOG01000147">
    <property type="protein sequence ID" value="RGP72605.1"/>
    <property type="molecule type" value="Genomic_DNA"/>
</dbReference>
<keyword evidence="1" id="KW-0732">Signal</keyword>
<evidence type="ECO:0000313" key="3">
    <source>
        <dbReference type="Proteomes" id="UP000266234"/>
    </source>
</evidence>
<dbReference type="AlphaFoldDB" id="A0A395SK99"/>
<comment type="caution">
    <text evidence="2">The sequence shown here is derived from an EMBL/GenBank/DDBJ whole genome shotgun (WGS) entry which is preliminary data.</text>
</comment>
<name>A0A395SK99_9HYPO</name>
<organism evidence="2 3">
    <name type="scientific">Fusarium longipes</name>
    <dbReference type="NCBI Taxonomy" id="694270"/>
    <lineage>
        <taxon>Eukaryota</taxon>
        <taxon>Fungi</taxon>
        <taxon>Dikarya</taxon>
        <taxon>Ascomycota</taxon>
        <taxon>Pezizomycotina</taxon>
        <taxon>Sordariomycetes</taxon>
        <taxon>Hypocreomycetidae</taxon>
        <taxon>Hypocreales</taxon>
        <taxon>Nectriaceae</taxon>
        <taxon>Fusarium</taxon>
    </lineage>
</organism>